<evidence type="ECO:0000313" key="2">
    <source>
        <dbReference type="Proteomes" id="UP000237105"/>
    </source>
</evidence>
<proteinExistence type="predicted"/>
<dbReference type="Proteomes" id="UP000237105">
    <property type="component" value="Unassembled WGS sequence"/>
</dbReference>
<evidence type="ECO:0000313" key="1">
    <source>
        <dbReference type="EMBL" id="PON80338.1"/>
    </source>
</evidence>
<sequence length="94" mass="10831">MENDREELPIGLAFASGGIDLVDWMLEGDKAMSRFKDGDGNSFLHILWIMKLMLDVDIHDNTVLFKATDFRNYKFFKSLLELVARSLFQTSLQV</sequence>
<dbReference type="OrthoDB" id="10483243at2759"/>
<keyword evidence="2" id="KW-1185">Reference proteome</keyword>
<evidence type="ECO:0008006" key="3">
    <source>
        <dbReference type="Google" id="ProtNLM"/>
    </source>
</evidence>
<gene>
    <name evidence="1" type="ORF">PanWU01x14_007880</name>
</gene>
<protein>
    <recommendedName>
        <fullName evidence="3">Ankyrin repeat-containing domain containing protein</fullName>
    </recommendedName>
</protein>
<reference evidence="2" key="1">
    <citation type="submission" date="2016-06" db="EMBL/GenBank/DDBJ databases">
        <title>Parallel loss of symbiosis genes in relatives of nitrogen-fixing non-legume Parasponia.</title>
        <authorList>
            <person name="Van Velzen R."/>
            <person name="Holmer R."/>
            <person name="Bu F."/>
            <person name="Rutten L."/>
            <person name="Van Zeijl A."/>
            <person name="Liu W."/>
            <person name="Santuari L."/>
            <person name="Cao Q."/>
            <person name="Sharma T."/>
            <person name="Shen D."/>
            <person name="Roswanjaya Y."/>
            <person name="Wardhani T."/>
            <person name="Kalhor M.S."/>
            <person name="Jansen J."/>
            <person name="Van den Hoogen J."/>
            <person name="Gungor B."/>
            <person name="Hartog M."/>
            <person name="Hontelez J."/>
            <person name="Verver J."/>
            <person name="Yang W.-C."/>
            <person name="Schijlen E."/>
            <person name="Repin R."/>
            <person name="Schilthuizen M."/>
            <person name="Schranz E."/>
            <person name="Heidstra R."/>
            <person name="Miyata K."/>
            <person name="Fedorova E."/>
            <person name="Kohlen W."/>
            <person name="Bisseling T."/>
            <person name="Smit S."/>
            <person name="Geurts R."/>
        </authorList>
    </citation>
    <scope>NUCLEOTIDE SEQUENCE [LARGE SCALE GENOMIC DNA]</scope>
    <source>
        <strain evidence="2">cv. WU1-14</strain>
    </source>
</reference>
<comment type="caution">
    <text evidence="1">The sequence shown here is derived from an EMBL/GenBank/DDBJ whole genome shotgun (WGS) entry which is preliminary data.</text>
</comment>
<dbReference type="AlphaFoldDB" id="A0A2P5E466"/>
<accession>A0A2P5E466</accession>
<name>A0A2P5E466_PARAD</name>
<organism evidence="1 2">
    <name type="scientific">Parasponia andersonii</name>
    <name type="common">Sponia andersonii</name>
    <dbReference type="NCBI Taxonomy" id="3476"/>
    <lineage>
        <taxon>Eukaryota</taxon>
        <taxon>Viridiplantae</taxon>
        <taxon>Streptophyta</taxon>
        <taxon>Embryophyta</taxon>
        <taxon>Tracheophyta</taxon>
        <taxon>Spermatophyta</taxon>
        <taxon>Magnoliopsida</taxon>
        <taxon>eudicotyledons</taxon>
        <taxon>Gunneridae</taxon>
        <taxon>Pentapetalae</taxon>
        <taxon>rosids</taxon>
        <taxon>fabids</taxon>
        <taxon>Rosales</taxon>
        <taxon>Cannabaceae</taxon>
        <taxon>Parasponia</taxon>
    </lineage>
</organism>
<dbReference type="EMBL" id="JXTB01000002">
    <property type="protein sequence ID" value="PON80338.1"/>
    <property type="molecule type" value="Genomic_DNA"/>
</dbReference>